<dbReference type="SUPFAM" id="SSF143100">
    <property type="entry name" value="TTHA1013/TTHA0281-like"/>
    <property type="match status" value="1"/>
</dbReference>
<dbReference type="EMBL" id="CP158568">
    <property type="protein sequence ID" value="XBY46731.1"/>
    <property type="molecule type" value="Genomic_DNA"/>
</dbReference>
<dbReference type="Pfam" id="PF05534">
    <property type="entry name" value="HicB"/>
    <property type="match status" value="1"/>
</dbReference>
<dbReference type="InterPro" id="IPR013321">
    <property type="entry name" value="Arc_rbn_hlx_hlx"/>
</dbReference>
<dbReference type="GO" id="GO:0006355">
    <property type="term" value="P:regulation of DNA-templated transcription"/>
    <property type="evidence" value="ECO:0007669"/>
    <property type="project" value="InterPro"/>
</dbReference>
<dbReference type="InterPro" id="IPR008651">
    <property type="entry name" value="Uncharacterised_HicB"/>
</dbReference>
<gene>
    <name evidence="1" type="ORF">ABS361_11240</name>
</gene>
<name>A0AAU7XFA5_9HYPH</name>
<dbReference type="InterPro" id="IPR010985">
    <property type="entry name" value="Ribbon_hlx_hlx"/>
</dbReference>
<dbReference type="SUPFAM" id="SSF47598">
    <property type="entry name" value="Ribbon-helix-helix"/>
    <property type="match status" value="1"/>
</dbReference>
<protein>
    <submittedName>
        <fullName evidence="1">Type II toxin-antitoxin system HicB family antitoxin</fullName>
    </submittedName>
</protein>
<dbReference type="InterPro" id="IPR035069">
    <property type="entry name" value="TTHA1013/TTHA0281-like"/>
</dbReference>
<accession>A0AAU7XFA5</accession>
<dbReference type="Gene3D" id="1.10.1220.10">
    <property type="entry name" value="Met repressor-like"/>
    <property type="match status" value="1"/>
</dbReference>
<evidence type="ECO:0000313" key="1">
    <source>
        <dbReference type="EMBL" id="XBY46731.1"/>
    </source>
</evidence>
<proteinExistence type="predicted"/>
<organism evidence="1">
    <name type="scientific">Methyloraptor flagellatus</name>
    <dbReference type="NCBI Taxonomy" id="3162530"/>
    <lineage>
        <taxon>Bacteria</taxon>
        <taxon>Pseudomonadati</taxon>
        <taxon>Pseudomonadota</taxon>
        <taxon>Alphaproteobacteria</taxon>
        <taxon>Hyphomicrobiales</taxon>
        <taxon>Ancalomicrobiaceae</taxon>
        <taxon>Methyloraptor</taxon>
    </lineage>
</organism>
<sequence>MNTMAYKGYVARVDFDSEDGVFVGRVTGINDVVGFHGESVVELKAAFEEAVDDYLATCAKLGREPQHPYSGRFNVRLSPDLHARAAAAAARRGVSLNRFVEEAIAGEVESRGKGTRGF</sequence>
<dbReference type="KEGG" id="mflg:ABS361_11240"/>
<reference evidence="1" key="1">
    <citation type="submission" date="2024-06" db="EMBL/GenBank/DDBJ databases">
        <title>Methylostella associata gen. nov., sp. nov., a novel Ancalomicrobiaceae-affiliated facultatively methylotrophic bacteria that feed on methanotrophs of the genus Methylococcus.</title>
        <authorList>
            <person name="Saltykova V."/>
            <person name="Danilova O.V."/>
            <person name="Oshkin I.Y."/>
            <person name="Belova S.E."/>
            <person name="Pimenov N.V."/>
            <person name="Dedysh S.N."/>
        </authorList>
    </citation>
    <scope>NUCLEOTIDE SEQUENCE</scope>
    <source>
        <strain evidence="1">S20</strain>
    </source>
</reference>
<dbReference type="AlphaFoldDB" id="A0AAU7XFA5"/>